<dbReference type="InterPro" id="IPR029060">
    <property type="entry name" value="PIN-like_dom_sf"/>
</dbReference>
<reference evidence="2 3" key="1">
    <citation type="submission" date="2018-06" db="EMBL/GenBank/DDBJ databases">
        <title>Genomic Encyclopedia of Type Strains, Phase III (KMG-III): the genomes of soil and plant-associated and newly described type strains.</title>
        <authorList>
            <person name="Whitman W."/>
        </authorList>
    </citation>
    <scope>NUCLEOTIDE SEQUENCE [LARGE SCALE GENOMIC DNA]</scope>
    <source>
        <strain evidence="2 3">CECT 7646</strain>
    </source>
</reference>
<keyword evidence="3" id="KW-1185">Reference proteome</keyword>
<dbReference type="InterPro" id="IPR002716">
    <property type="entry name" value="PIN_dom"/>
</dbReference>
<dbReference type="AlphaFoldDB" id="A0A318SHQ8"/>
<protein>
    <submittedName>
        <fullName evidence="2">Putative nucleic acid-binding protein</fullName>
    </submittedName>
</protein>
<dbReference type="Gene3D" id="3.40.50.1010">
    <property type="entry name" value="5'-nuclease"/>
    <property type="match status" value="1"/>
</dbReference>
<organism evidence="2 3">
    <name type="scientific">Xylophilus ampelinus</name>
    <dbReference type="NCBI Taxonomy" id="54067"/>
    <lineage>
        <taxon>Bacteria</taxon>
        <taxon>Pseudomonadati</taxon>
        <taxon>Pseudomonadota</taxon>
        <taxon>Betaproteobacteria</taxon>
        <taxon>Burkholderiales</taxon>
        <taxon>Xylophilus</taxon>
    </lineage>
</organism>
<evidence type="ECO:0000313" key="3">
    <source>
        <dbReference type="Proteomes" id="UP000247540"/>
    </source>
</evidence>
<gene>
    <name evidence="2" type="ORF">DFQ15_10715</name>
</gene>
<dbReference type="RefSeq" id="WP_110465175.1">
    <property type="nucleotide sequence ID" value="NZ_JAMOFZ010000007.1"/>
</dbReference>
<dbReference type="Pfam" id="PF01850">
    <property type="entry name" value="PIN"/>
    <property type="match status" value="1"/>
</dbReference>
<evidence type="ECO:0000259" key="1">
    <source>
        <dbReference type="Pfam" id="PF01850"/>
    </source>
</evidence>
<feature type="domain" description="PIN" evidence="1">
    <location>
        <begin position="11"/>
        <end position="134"/>
    </location>
</feature>
<dbReference type="EMBL" id="QJTC01000007">
    <property type="protein sequence ID" value="PYE78365.1"/>
    <property type="molecule type" value="Genomic_DNA"/>
</dbReference>
<comment type="caution">
    <text evidence="2">The sequence shown here is derived from an EMBL/GenBank/DDBJ whole genome shotgun (WGS) entry which is preliminary data.</text>
</comment>
<dbReference type="SUPFAM" id="SSF88723">
    <property type="entry name" value="PIN domain-like"/>
    <property type="match status" value="1"/>
</dbReference>
<proteinExistence type="predicted"/>
<evidence type="ECO:0000313" key="2">
    <source>
        <dbReference type="EMBL" id="PYE78365.1"/>
    </source>
</evidence>
<sequence length="152" mass="16712">MVTVADGMRALLDTSALTKRYTDEAGRDQVLAIFQASRNLVIAAHCKAEMASALLQRRREGSLSASDFDRTWHQAQQDVADMESVPLDAHVERLAFAAMERHPLRASEALHIGSALVARVDLFVTADARQAQAAHTMGLPTEWVRGDQKETT</sequence>
<dbReference type="Proteomes" id="UP000247540">
    <property type="component" value="Unassembled WGS sequence"/>
</dbReference>
<accession>A0A318SHQ8</accession>
<name>A0A318SHQ8_9BURK</name>
<dbReference type="CDD" id="cd09874">
    <property type="entry name" value="PIN_MT3492-like"/>
    <property type="match status" value="1"/>
</dbReference>